<proteinExistence type="predicted"/>
<name>A0A544YNB6_9ACTN</name>
<dbReference type="Proteomes" id="UP000316541">
    <property type="component" value="Unassembled WGS sequence"/>
</dbReference>
<gene>
    <name evidence="1" type="ORF">FLX08_26630</name>
</gene>
<dbReference type="AlphaFoldDB" id="A0A544YNB6"/>
<dbReference type="RefSeq" id="WP_142622537.1">
    <property type="nucleotide sequence ID" value="NZ_VIRM01000037.1"/>
</dbReference>
<accession>A0A544YNB6</accession>
<protein>
    <submittedName>
        <fullName evidence="1">Uncharacterized protein</fullName>
    </submittedName>
</protein>
<comment type="caution">
    <text evidence="1">The sequence shown here is derived from an EMBL/GenBank/DDBJ whole genome shotgun (WGS) entry which is preliminary data.</text>
</comment>
<evidence type="ECO:0000313" key="2">
    <source>
        <dbReference type="Proteomes" id="UP000316541"/>
    </source>
</evidence>
<reference evidence="1 2" key="1">
    <citation type="submission" date="2019-07" db="EMBL/GenBank/DDBJ databases">
        <title>Microbispora hainanensis DSM 45428.</title>
        <authorList>
            <person name="Thawai C."/>
        </authorList>
    </citation>
    <scope>NUCLEOTIDE SEQUENCE [LARGE SCALE GENOMIC DNA]</scope>
    <source>
        <strain evidence="1 2">DSM 45428</strain>
    </source>
</reference>
<evidence type="ECO:0000313" key="1">
    <source>
        <dbReference type="EMBL" id="TQS18062.1"/>
    </source>
</evidence>
<organism evidence="1 2">
    <name type="scientific">Microbispora hainanensis</name>
    <dbReference type="NCBI Taxonomy" id="568844"/>
    <lineage>
        <taxon>Bacteria</taxon>
        <taxon>Bacillati</taxon>
        <taxon>Actinomycetota</taxon>
        <taxon>Actinomycetes</taxon>
        <taxon>Streptosporangiales</taxon>
        <taxon>Streptosporangiaceae</taxon>
        <taxon>Microbispora</taxon>
    </lineage>
</organism>
<dbReference type="EMBL" id="VIRM01000037">
    <property type="protein sequence ID" value="TQS18062.1"/>
    <property type="molecule type" value="Genomic_DNA"/>
</dbReference>
<sequence>MTNLTAADLQIRGIPAIEKLLDLANNEIPIPLGPGNRAPVVAYGLFMNLAHQAYALMLLREQDADHACAALRRSLIEHTASLLWLADDTEKAVNAINRGLQYTQKKLKEAAHKAGMGQDERTQATLAATLAELLPSAETHLLQHSKLVDAYLGPTLGAIWHAESGYAHPSIHVVRLYVEQNGDDTKLHKRPRLDAAQQTVATCLYALYCGALALNSLTQEPLWEPTLRSIAEDLGLSMELPRRNTT</sequence>